<dbReference type="KEGG" id="mgin:FRZ54_09885"/>
<evidence type="ECO:0000256" key="6">
    <source>
        <dbReference type="PIRNR" id="PIRNR002756"/>
    </source>
</evidence>
<evidence type="ECO:0000256" key="2">
    <source>
        <dbReference type="ARBA" id="ARBA00008725"/>
    </source>
</evidence>
<evidence type="ECO:0000256" key="1">
    <source>
        <dbReference type="ARBA" id="ARBA00002841"/>
    </source>
</evidence>
<comment type="subunit">
    <text evidence="3">The complex is composed of two ATP-binding proteins (PstB), two transmembrane proteins (PstC and PstA) and a solute-binding protein (PstS).</text>
</comment>
<dbReference type="AlphaFoldDB" id="A0A5B8UVW1"/>
<dbReference type="InterPro" id="IPR005673">
    <property type="entry name" value="ABC_phos-bd_PstS"/>
</dbReference>
<dbReference type="OrthoDB" id="9783488at2"/>
<dbReference type="GO" id="GO:0043190">
    <property type="term" value="C:ATP-binding cassette (ABC) transporter complex"/>
    <property type="evidence" value="ECO:0007669"/>
    <property type="project" value="InterPro"/>
</dbReference>
<proteinExistence type="inferred from homology"/>
<reference evidence="8 9" key="1">
    <citation type="journal article" date="2017" name="Curr. Microbiol.">
        <title>Mucilaginibacter ginsenosidivorans sp. nov., Isolated from Soil of Ginseng Field.</title>
        <authorList>
            <person name="Kim M.M."/>
            <person name="Siddiqi M.Z."/>
            <person name="Im W.T."/>
        </authorList>
    </citation>
    <scope>NUCLEOTIDE SEQUENCE [LARGE SCALE GENOMIC DNA]</scope>
    <source>
        <strain evidence="8 9">Gsoil 3017</strain>
    </source>
</reference>
<accession>A0A5B8UVW1</accession>
<feature type="domain" description="PBP" evidence="7">
    <location>
        <begin position="39"/>
        <end position="324"/>
    </location>
</feature>
<dbReference type="InterPro" id="IPR024370">
    <property type="entry name" value="PBP_domain"/>
</dbReference>
<evidence type="ECO:0000259" key="7">
    <source>
        <dbReference type="Pfam" id="PF12849"/>
    </source>
</evidence>
<dbReference type="InterPro" id="IPR050962">
    <property type="entry name" value="Phosphate-bind_PstS"/>
</dbReference>
<keyword evidence="5 6" id="KW-0592">Phosphate transport</keyword>
<comment type="similarity">
    <text evidence="2 6">Belongs to the PstS family.</text>
</comment>
<dbReference type="NCBIfam" id="TIGR00975">
    <property type="entry name" value="3a0107s03"/>
    <property type="match status" value="1"/>
</dbReference>
<comment type="function">
    <text evidence="1">Part of the ABC transporter complex PstSACB involved in phosphate import.</text>
</comment>
<dbReference type="GO" id="GO:0035435">
    <property type="term" value="P:phosphate ion transmembrane transport"/>
    <property type="evidence" value="ECO:0007669"/>
    <property type="project" value="InterPro"/>
</dbReference>
<keyword evidence="4 6" id="KW-0813">Transport</keyword>
<sequence length="368" mass="39565">MTRSKFLIRALYLCSVGSVLFFASCGGNGGNGQKSDSTSTAGNGSSTGLLGAGSTFVYPLFSKMFAEYEKSHNIKVNYQSIGSGGGILQLTNKTVDFGGSDAPLNDEQSQKIGVPVLHIPMASGAAVITYNIPELNKSLKITPQVIASIYLGKITNWNDKQIAAANPDAKLPDLRIVVIHRSDGSGTSFIWTDYLSKVSEEWNKKVGRATAVNWPAGLGGKGNEGVTGLIKQTPGAIGYVELAYAIQNKMPVAQVQNQSGKFITPDLSSITASSNINLPADAKVSLTNTTNPDGYPISSFTWALIYKEQKYDNRSEQKAKELLDLLWWNIHEGQKDCEPLNYAKLSESAVKVAENILKSATYDGKPIL</sequence>
<dbReference type="CDD" id="cd13565">
    <property type="entry name" value="PBP2_PstS"/>
    <property type="match status" value="1"/>
</dbReference>
<organism evidence="8 9">
    <name type="scientific">Mucilaginibacter ginsenosidivorans</name>
    <dbReference type="NCBI Taxonomy" id="398053"/>
    <lineage>
        <taxon>Bacteria</taxon>
        <taxon>Pseudomonadati</taxon>
        <taxon>Bacteroidota</taxon>
        <taxon>Sphingobacteriia</taxon>
        <taxon>Sphingobacteriales</taxon>
        <taxon>Sphingobacteriaceae</taxon>
        <taxon>Mucilaginibacter</taxon>
    </lineage>
</organism>
<evidence type="ECO:0000256" key="5">
    <source>
        <dbReference type="ARBA" id="ARBA00022592"/>
    </source>
</evidence>
<protein>
    <recommendedName>
        <fullName evidence="6">Phosphate-binding protein</fullName>
    </recommendedName>
</protein>
<dbReference type="Gene3D" id="3.40.190.10">
    <property type="entry name" value="Periplasmic binding protein-like II"/>
    <property type="match status" value="2"/>
</dbReference>
<keyword evidence="9" id="KW-1185">Reference proteome</keyword>
<dbReference type="PANTHER" id="PTHR42996:SF1">
    <property type="entry name" value="PHOSPHATE-BINDING PROTEIN PSTS"/>
    <property type="match status" value="1"/>
</dbReference>
<evidence type="ECO:0000256" key="3">
    <source>
        <dbReference type="ARBA" id="ARBA00011529"/>
    </source>
</evidence>
<evidence type="ECO:0000313" key="8">
    <source>
        <dbReference type="EMBL" id="QEC62875.1"/>
    </source>
</evidence>
<gene>
    <name evidence="8" type="primary">pstS</name>
    <name evidence="8" type="ORF">FRZ54_09885</name>
</gene>
<dbReference type="PROSITE" id="PS51257">
    <property type="entry name" value="PROKAR_LIPOPROTEIN"/>
    <property type="match status" value="1"/>
</dbReference>
<dbReference type="EMBL" id="CP042436">
    <property type="protein sequence ID" value="QEC62875.1"/>
    <property type="molecule type" value="Genomic_DNA"/>
</dbReference>
<dbReference type="PIRSF" id="PIRSF002756">
    <property type="entry name" value="PstS"/>
    <property type="match status" value="1"/>
</dbReference>
<dbReference type="Pfam" id="PF12849">
    <property type="entry name" value="PBP_like_2"/>
    <property type="match status" value="1"/>
</dbReference>
<dbReference type="PANTHER" id="PTHR42996">
    <property type="entry name" value="PHOSPHATE-BINDING PROTEIN PSTS"/>
    <property type="match status" value="1"/>
</dbReference>
<evidence type="ECO:0000313" key="9">
    <source>
        <dbReference type="Proteomes" id="UP000321479"/>
    </source>
</evidence>
<name>A0A5B8UVW1_9SPHI</name>
<dbReference type="RefSeq" id="WP_147031452.1">
    <property type="nucleotide sequence ID" value="NZ_CP042436.1"/>
</dbReference>
<dbReference type="Proteomes" id="UP000321479">
    <property type="component" value="Chromosome"/>
</dbReference>
<dbReference type="SUPFAM" id="SSF53850">
    <property type="entry name" value="Periplasmic binding protein-like II"/>
    <property type="match status" value="1"/>
</dbReference>
<evidence type="ECO:0000256" key="4">
    <source>
        <dbReference type="ARBA" id="ARBA00022448"/>
    </source>
</evidence>
<dbReference type="GO" id="GO:0042301">
    <property type="term" value="F:phosphate ion binding"/>
    <property type="evidence" value="ECO:0007669"/>
    <property type="project" value="InterPro"/>
</dbReference>